<organism evidence="4 5">
    <name type="scientific">Polypedilum vanderplanki</name>
    <name type="common">Sleeping chironomid midge</name>
    <dbReference type="NCBI Taxonomy" id="319348"/>
    <lineage>
        <taxon>Eukaryota</taxon>
        <taxon>Metazoa</taxon>
        <taxon>Ecdysozoa</taxon>
        <taxon>Arthropoda</taxon>
        <taxon>Hexapoda</taxon>
        <taxon>Insecta</taxon>
        <taxon>Pterygota</taxon>
        <taxon>Neoptera</taxon>
        <taxon>Endopterygota</taxon>
        <taxon>Diptera</taxon>
        <taxon>Nematocera</taxon>
        <taxon>Chironomoidea</taxon>
        <taxon>Chironomidae</taxon>
        <taxon>Chironominae</taxon>
        <taxon>Polypedilum</taxon>
        <taxon>Polypedilum</taxon>
    </lineage>
</organism>
<evidence type="ECO:0000313" key="5">
    <source>
        <dbReference type="Proteomes" id="UP001107558"/>
    </source>
</evidence>
<dbReference type="OrthoDB" id="2962993at2759"/>
<evidence type="ECO:0000256" key="1">
    <source>
        <dbReference type="ARBA" id="ARBA00006432"/>
    </source>
</evidence>
<feature type="domain" description="AMP-binding enzyme C-terminal" evidence="3">
    <location>
        <begin position="521"/>
        <end position="604"/>
    </location>
</feature>
<dbReference type="Pfam" id="PF13193">
    <property type="entry name" value="AMP-binding_C"/>
    <property type="match status" value="1"/>
</dbReference>
<dbReference type="GO" id="GO:0031956">
    <property type="term" value="F:medium-chain fatty acid-CoA ligase activity"/>
    <property type="evidence" value="ECO:0007669"/>
    <property type="project" value="TreeGrafter"/>
</dbReference>
<comment type="similarity">
    <text evidence="1">Belongs to the ATP-dependent AMP-binding enzyme family.</text>
</comment>
<reference evidence="4" key="1">
    <citation type="submission" date="2021-03" db="EMBL/GenBank/DDBJ databases">
        <title>Chromosome level genome of the anhydrobiotic midge Polypedilum vanderplanki.</title>
        <authorList>
            <person name="Yoshida Y."/>
            <person name="Kikawada T."/>
            <person name="Gusev O."/>
        </authorList>
    </citation>
    <scope>NUCLEOTIDE SEQUENCE</scope>
    <source>
        <strain evidence="4">NIAS01</strain>
        <tissue evidence="4">Whole body or cell culture</tissue>
    </source>
</reference>
<dbReference type="Pfam" id="PF00501">
    <property type="entry name" value="AMP-binding"/>
    <property type="match status" value="1"/>
</dbReference>
<comment type="caution">
    <text evidence="4">The sequence shown here is derived from an EMBL/GenBank/DDBJ whole genome shotgun (WGS) entry which is preliminary data.</text>
</comment>
<dbReference type="SUPFAM" id="SSF56801">
    <property type="entry name" value="Acetyl-CoA synthetase-like"/>
    <property type="match status" value="1"/>
</dbReference>
<dbReference type="EMBL" id="JADBJN010000002">
    <property type="protein sequence ID" value="KAG5674326.1"/>
    <property type="molecule type" value="Genomic_DNA"/>
</dbReference>
<evidence type="ECO:0000259" key="3">
    <source>
        <dbReference type="Pfam" id="PF13193"/>
    </source>
</evidence>
<dbReference type="PANTHER" id="PTHR43201:SF8">
    <property type="entry name" value="ACYL-COA SYNTHETASE FAMILY MEMBER 3"/>
    <property type="match status" value="1"/>
</dbReference>
<dbReference type="InterPro" id="IPR025110">
    <property type="entry name" value="AMP-bd_C"/>
</dbReference>
<evidence type="ECO:0000259" key="2">
    <source>
        <dbReference type="Pfam" id="PF00501"/>
    </source>
</evidence>
<dbReference type="PANTHER" id="PTHR43201">
    <property type="entry name" value="ACYL-COA SYNTHETASE"/>
    <property type="match status" value="1"/>
</dbReference>
<dbReference type="InterPro" id="IPR000873">
    <property type="entry name" value="AMP-dep_synth/lig_dom"/>
</dbReference>
<dbReference type="GO" id="GO:0006631">
    <property type="term" value="P:fatty acid metabolic process"/>
    <property type="evidence" value="ECO:0007669"/>
    <property type="project" value="TreeGrafter"/>
</dbReference>
<gene>
    <name evidence="4" type="ORF">PVAND_004302</name>
</gene>
<dbReference type="InterPro" id="IPR020845">
    <property type="entry name" value="AMP-binding_CS"/>
</dbReference>
<feature type="domain" description="AMP-dependent synthetase/ligase" evidence="2">
    <location>
        <begin position="63"/>
        <end position="413"/>
    </location>
</feature>
<dbReference type="Gene3D" id="3.30.300.30">
    <property type="match status" value="1"/>
</dbReference>
<sequence>MIRIQQRNLIKFFSNSRTLSSSNLNPNFDSSNSSSQESKVQQLINADLKCNNPVPVFKRALLNSQKTAIKDINGEKTYLELISGSFKLSKQISDVCAKESLAKVAFLCNNDISYILSQWATWMSGQIAIPLSTAHPVELLEFYIQDSETNLIITTPQYEEKLKPLADKLKKPLHVIDQAALIDAESTNLDEESLLCNLPKGSFYKKSPALFLYTSGTTSKPKGVQMTYSNLEAQVSSLQHAWNIQSTDTILHALPLHHTHGIINALLLPLSAGGKVIMLPKFESDNVWSHLLNINMPQKDRVTVFMGIPTIFNYLIQEYDKLFSKSSQMTEYIKTHCQNKIRLMICGSAPLPNTVFQRWKDITGHKLLERYGMTEIGMCLSNPLTENKVRQRLPGFVGQPLPGVKVRVANAENPKDILLEASGEYNKGIWSQEQEDKAVVKIKQGLASDAEIIGSLQVQGPSVFKEYWNRESVTKEAFTEDGFFITGDTACYDPTVNSFKIMGRNSVDILKSKGYKISALEIETKLLENPLIEDCAVIGVPDEVLGQKIIALIVKRVNKTADESTVNETDNLLTLKKWCESKFASYSMPTLTFVSRIPRNQLGKVNKAELVKDFVKKANEVPAK</sequence>
<dbReference type="Proteomes" id="UP001107558">
    <property type="component" value="Chromosome 2"/>
</dbReference>
<protein>
    <submittedName>
        <fullName evidence="4">Uncharacterized protein</fullName>
    </submittedName>
</protein>
<keyword evidence="5" id="KW-1185">Reference proteome</keyword>
<name>A0A9J6BYQ4_POLVA</name>
<dbReference type="Gene3D" id="3.40.50.12780">
    <property type="entry name" value="N-terminal domain of ligase-like"/>
    <property type="match status" value="1"/>
</dbReference>
<accession>A0A9J6BYQ4</accession>
<proteinExistence type="inferred from homology"/>
<dbReference type="PROSITE" id="PS00455">
    <property type="entry name" value="AMP_BINDING"/>
    <property type="match status" value="1"/>
</dbReference>
<dbReference type="InterPro" id="IPR045851">
    <property type="entry name" value="AMP-bd_C_sf"/>
</dbReference>
<dbReference type="CDD" id="cd05941">
    <property type="entry name" value="MCS"/>
    <property type="match status" value="1"/>
</dbReference>
<dbReference type="InterPro" id="IPR042099">
    <property type="entry name" value="ANL_N_sf"/>
</dbReference>
<evidence type="ECO:0000313" key="4">
    <source>
        <dbReference type="EMBL" id="KAG5674326.1"/>
    </source>
</evidence>
<dbReference type="AlphaFoldDB" id="A0A9J6BYQ4"/>